<dbReference type="AlphaFoldDB" id="A0A917ZML6"/>
<dbReference type="Pfam" id="PF01231">
    <property type="entry name" value="IDO"/>
    <property type="match status" value="1"/>
</dbReference>
<proteinExistence type="predicted"/>
<evidence type="ECO:0008006" key="5">
    <source>
        <dbReference type="Google" id="ProtNLM"/>
    </source>
</evidence>
<evidence type="ECO:0000256" key="2">
    <source>
        <dbReference type="ARBA" id="ARBA00023004"/>
    </source>
</evidence>
<organism evidence="3 4">
    <name type="scientific">Marinobacterium nitratireducens</name>
    <dbReference type="NCBI Taxonomy" id="518897"/>
    <lineage>
        <taxon>Bacteria</taxon>
        <taxon>Pseudomonadati</taxon>
        <taxon>Pseudomonadota</taxon>
        <taxon>Gammaproteobacteria</taxon>
        <taxon>Oceanospirillales</taxon>
        <taxon>Oceanospirillaceae</taxon>
        <taxon>Marinobacterium</taxon>
    </lineage>
</organism>
<evidence type="ECO:0000313" key="4">
    <source>
        <dbReference type="Proteomes" id="UP000599578"/>
    </source>
</evidence>
<comment type="caution">
    <text evidence="3">The sequence shown here is derived from an EMBL/GenBank/DDBJ whole genome shotgun (WGS) entry which is preliminary data.</text>
</comment>
<dbReference type="SUPFAM" id="SSF140959">
    <property type="entry name" value="Indolic compounds 2,3-dioxygenase-like"/>
    <property type="match status" value="1"/>
</dbReference>
<evidence type="ECO:0000313" key="3">
    <source>
        <dbReference type="EMBL" id="GGO86220.1"/>
    </source>
</evidence>
<dbReference type="GO" id="GO:0019441">
    <property type="term" value="P:L-tryptophan catabolic process to kynurenine"/>
    <property type="evidence" value="ECO:0007669"/>
    <property type="project" value="InterPro"/>
</dbReference>
<keyword evidence="1" id="KW-0479">Metal-binding</keyword>
<dbReference type="RefSeq" id="WP_188862057.1">
    <property type="nucleotide sequence ID" value="NZ_BMLT01000010.1"/>
</dbReference>
<dbReference type="GO" id="GO:0046872">
    <property type="term" value="F:metal ion binding"/>
    <property type="evidence" value="ECO:0007669"/>
    <property type="project" value="UniProtKB-KW"/>
</dbReference>
<dbReference type="GO" id="GO:0020037">
    <property type="term" value="F:heme binding"/>
    <property type="evidence" value="ECO:0007669"/>
    <property type="project" value="InterPro"/>
</dbReference>
<accession>A0A917ZML6</accession>
<gene>
    <name evidence="3" type="ORF">GCM10011348_36560</name>
</gene>
<dbReference type="PANTHER" id="PTHR28657:SF5">
    <property type="entry name" value="INDOLEAMINE 2,3-DIOXYGENASE"/>
    <property type="match status" value="1"/>
</dbReference>
<protein>
    <recommendedName>
        <fullName evidence="5">Tryptophan 2,3-dioxygenase</fullName>
    </recommendedName>
</protein>
<reference evidence="3 4" key="1">
    <citation type="journal article" date="2014" name="Int. J. Syst. Evol. Microbiol.">
        <title>Complete genome sequence of Corynebacterium casei LMG S-19264T (=DSM 44701T), isolated from a smear-ripened cheese.</title>
        <authorList>
            <consortium name="US DOE Joint Genome Institute (JGI-PGF)"/>
            <person name="Walter F."/>
            <person name="Albersmeier A."/>
            <person name="Kalinowski J."/>
            <person name="Ruckert C."/>
        </authorList>
    </citation>
    <scope>NUCLEOTIDE SEQUENCE [LARGE SCALE GENOMIC DNA]</scope>
    <source>
        <strain evidence="3 4">CGMCC 1.7286</strain>
    </source>
</reference>
<dbReference type="InterPro" id="IPR000898">
    <property type="entry name" value="Indolamine_dOase"/>
</dbReference>
<name>A0A917ZML6_9GAMM</name>
<sequence>MTECLRTRGFLPCEDPETELRVGASFAMLDELGAELPSLLLEADCRAYLAGRQIPDWPYETVPNRLLGQARLYYLRLAFLASGYINQIGQPACHLLPANIARPLARICHLLHRPPILSYDGYALYNWKRFDRDLPVALGNIDTLQNFVHLYDEHWFILVHVEIEAIAANILDAIIALEESDGFADEARVNAALSQIAETLDRLLVVLKRIPEKMSDELYFSRFRPYIGMFHDVEYEGVDLPRQDHRGETGAQSSIMPTLIGFMKIPHQPNKLTRHLIDMRQYMPESHRRWVEYAETLPDVKPLAEPEVWNRVLEGMAAFREVHYHWAIKYIARRSNDPHGTGGTPYLKWLKYLIDETRAHMK</sequence>
<keyword evidence="2" id="KW-0408">Iron</keyword>
<dbReference type="PANTHER" id="PTHR28657">
    <property type="entry name" value="INDOLEAMINE 2,3-DIOXYGENASE"/>
    <property type="match status" value="1"/>
</dbReference>
<dbReference type="Gene3D" id="1.20.58.480">
    <property type="match status" value="1"/>
</dbReference>
<evidence type="ECO:0000256" key="1">
    <source>
        <dbReference type="ARBA" id="ARBA00022723"/>
    </source>
</evidence>
<keyword evidence="4" id="KW-1185">Reference proteome</keyword>
<dbReference type="GO" id="GO:0016491">
    <property type="term" value="F:oxidoreductase activity"/>
    <property type="evidence" value="ECO:0007669"/>
    <property type="project" value="UniProtKB-ARBA"/>
</dbReference>
<dbReference type="EMBL" id="BMLT01000010">
    <property type="protein sequence ID" value="GGO86220.1"/>
    <property type="molecule type" value="Genomic_DNA"/>
</dbReference>
<dbReference type="Proteomes" id="UP000599578">
    <property type="component" value="Unassembled WGS sequence"/>
</dbReference>
<dbReference type="InterPro" id="IPR037217">
    <property type="entry name" value="Trp/Indoleamine_2_3_dOase-like"/>
</dbReference>